<feature type="compositionally biased region" description="Polar residues" evidence="5">
    <location>
        <begin position="420"/>
        <end position="430"/>
    </location>
</feature>
<keyword evidence="4 6" id="KW-0472">Membrane</keyword>
<evidence type="ECO:0000313" key="8">
    <source>
        <dbReference type="EMBL" id="QGZ40552.1"/>
    </source>
</evidence>
<dbReference type="Pfam" id="PF04610">
    <property type="entry name" value="TrbL"/>
    <property type="match status" value="1"/>
</dbReference>
<feature type="region of interest" description="Disordered" evidence="5">
    <location>
        <begin position="381"/>
        <end position="434"/>
    </location>
</feature>
<evidence type="ECO:0000256" key="2">
    <source>
        <dbReference type="ARBA" id="ARBA00022692"/>
    </source>
</evidence>
<feature type="chain" id="PRO_5043624422" evidence="7">
    <location>
        <begin position="25"/>
        <end position="564"/>
    </location>
</feature>
<feature type="signal peptide" evidence="7">
    <location>
        <begin position="1"/>
        <end position="24"/>
    </location>
</feature>
<evidence type="ECO:0000256" key="3">
    <source>
        <dbReference type="ARBA" id="ARBA00022989"/>
    </source>
</evidence>
<evidence type="ECO:0000256" key="5">
    <source>
        <dbReference type="SAM" id="MobiDB-lite"/>
    </source>
</evidence>
<keyword evidence="7" id="KW-0732">Signal</keyword>
<evidence type="ECO:0000313" key="9">
    <source>
        <dbReference type="EMBL" id="TWI45997.1"/>
    </source>
</evidence>
<proteinExistence type="predicted"/>
<feature type="region of interest" description="Disordered" evidence="5">
    <location>
        <begin position="498"/>
        <end position="564"/>
    </location>
</feature>
<keyword evidence="2 6" id="KW-0812">Transmembrane</keyword>
<dbReference type="GO" id="GO:0030255">
    <property type="term" value="P:protein secretion by the type IV secretion system"/>
    <property type="evidence" value="ECO:0007669"/>
    <property type="project" value="InterPro"/>
</dbReference>
<feature type="transmembrane region" description="Helical" evidence="6">
    <location>
        <begin position="162"/>
        <end position="184"/>
    </location>
</feature>
<feature type="compositionally biased region" description="Polar residues" evidence="5">
    <location>
        <begin position="542"/>
        <end position="558"/>
    </location>
</feature>
<feature type="transmembrane region" description="Helical" evidence="6">
    <location>
        <begin position="304"/>
        <end position="326"/>
    </location>
</feature>
<gene>
    <name evidence="8" type="primary">trbL</name>
    <name evidence="8" type="ORF">GO485_16800</name>
    <name evidence="9" type="ORF">IP92_03429</name>
</gene>
<dbReference type="GO" id="GO:0016020">
    <property type="term" value="C:membrane"/>
    <property type="evidence" value="ECO:0007669"/>
    <property type="project" value="UniProtKB-SubCell"/>
</dbReference>
<accession>A0A562PNJ8</accession>
<evidence type="ECO:0000256" key="6">
    <source>
        <dbReference type="SAM" id="Phobius"/>
    </source>
</evidence>
<evidence type="ECO:0000256" key="7">
    <source>
        <dbReference type="SAM" id="SignalP"/>
    </source>
</evidence>
<dbReference type="AlphaFoldDB" id="A0A562PNJ8"/>
<reference evidence="9" key="2">
    <citation type="submission" date="2019-07" db="EMBL/GenBank/DDBJ databases">
        <authorList>
            <person name="Whitman W."/>
            <person name="Huntemann M."/>
            <person name="Clum A."/>
            <person name="Pillay M."/>
            <person name="Palaniappan K."/>
            <person name="Varghese N."/>
            <person name="Mikhailova N."/>
            <person name="Stamatis D."/>
            <person name="Reddy T."/>
            <person name="Daum C."/>
            <person name="Shapiro N."/>
            <person name="Ivanova N."/>
            <person name="Kyrpides N."/>
            <person name="Woyke T."/>
        </authorList>
    </citation>
    <scope>NUCLEOTIDE SEQUENCE</scope>
    <source>
        <strain evidence="9">CGMCC 1.10685</strain>
    </source>
</reference>
<feature type="compositionally biased region" description="Low complexity" evidence="5">
    <location>
        <begin position="381"/>
        <end position="401"/>
    </location>
</feature>
<dbReference type="EMBL" id="VLKW01000006">
    <property type="protein sequence ID" value="TWI45997.1"/>
    <property type="molecule type" value="Genomic_DNA"/>
</dbReference>
<feature type="transmembrane region" description="Helical" evidence="6">
    <location>
        <begin position="220"/>
        <end position="245"/>
    </location>
</feature>
<dbReference type="InterPro" id="IPR014150">
    <property type="entry name" value="Conjugal_tfr_TrbL"/>
</dbReference>
<dbReference type="NCBIfam" id="TIGR02783">
    <property type="entry name" value="TrbL_P"/>
    <property type="match status" value="1"/>
</dbReference>
<name>A0A562PNJ8_9BURK</name>
<comment type="subcellular location">
    <subcellularLocation>
        <location evidence="1">Membrane</location>
        <topology evidence="1">Multi-pass membrane protein</topology>
    </subcellularLocation>
</comment>
<dbReference type="Proteomes" id="UP000437862">
    <property type="component" value="Chromosome"/>
</dbReference>
<organism evidence="9 10">
    <name type="scientific">Pseudoduganella flava</name>
    <dbReference type="NCBI Taxonomy" id="871742"/>
    <lineage>
        <taxon>Bacteria</taxon>
        <taxon>Pseudomonadati</taxon>
        <taxon>Pseudomonadota</taxon>
        <taxon>Betaproteobacteria</taxon>
        <taxon>Burkholderiales</taxon>
        <taxon>Oxalobacteraceae</taxon>
        <taxon>Telluria group</taxon>
        <taxon>Pseudoduganella</taxon>
    </lineage>
</organism>
<feature type="transmembrane region" description="Helical" evidence="6">
    <location>
        <begin position="251"/>
        <end position="269"/>
    </location>
</feature>
<evidence type="ECO:0000256" key="1">
    <source>
        <dbReference type="ARBA" id="ARBA00004141"/>
    </source>
</evidence>
<protein>
    <submittedName>
        <fullName evidence="8">P-type conjugative transfer protein TrbL</fullName>
    </submittedName>
    <submittedName>
        <fullName evidence="9">Type IV secretion system protein VirB6/type IV secretion system protein TrbL</fullName>
    </submittedName>
</protein>
<evidence type="ECO:0000313" key="10">
    <source>
        <dbReference type="Proteomes" id="UP000315112"/>
    </source>
</evidence>
<feature type="transmembrane region" description="Helical" evidence="6">
    <location>
        <begin position="276"/>
        <end position="298"/>
    </location>
</feature>
<evidence type="ECO:0000256" key="4">
    <source>
        <dbReference type="ARBA" id="ARBA00023136"/>
    </source>
</evidence>
<dbReference type="RefSeq" id="WP_145877141.1">
    <property type="nucleotide sequence ID" value="NZ_CP046904.1"/>
</dbReference>
<keyword evidence="3 6" id="KW-1133">Transmembrane helix</keyword>
<evidence type="ECO:0000313" key="11">
    <source>
        <dbReference type="Proteomes" id="UP000437862"/>
    </source>
</evidence>
<feature type="compositionally biased region" description="Polar residues" evidence="5">
    <location>
        <begin position="501"/>
        <end position="522"/>
    </location>
</feature>
<feature type="transmembrane region" description="Helical" evidence="6">
    <location>
        <begin position="190"/>
        <end position="208"/>
    </location>
</feature>
<feature type="transmembrane region" description="Helical" evidence="6">
    <location>
        <begin position="48"/>
        <end position="71"/>
    </location>
</feature>
<reference evidence="9 10" key="1">
    <citation type="journal article" date="2015" name="Stand. Genomic Sci.">
        <title>Genomic Encyclopedia of Bacterial and Archaeal Type Strains, Phase III: the genomes of soil and plant-associated and newly described type strains.</title>
        <authorList>
            <person name="Whitman W.B."/>
            <person name="Woyke T."/>
            <person name="Klenk H.P."/>
            <person name="Zhou Y."/>
            <person name="Lilburn T.G."/>
            <person name="Beck B.J."/>
            <person name="De Vos P."/>
            <person name="Vandamme P."/>
            <person name="Eisen J.A."/>
            <person name="Garrity G."/>
            <person name="Hugenholtz P."/>
            <person name="Kyrpides N.C."/>
        </authorList>
    </citation>
    <scope>NUCLEOTIDE SEQUENCE [LARGE SCALE GENOMIC DNA]</scope>
    <source>
        <strain evidence="9 10">CGMCC 1.10685</strain>
    </source>
</reference>
<dbReference type="EMBL" id="CP046904">
    <property type="protein sequence ID" value="QGZ40552.1"/>
    <property type="molecule type" value="Genomic_DNA"/>
</dbReference>
<reference evidence="8 11" key="3">
    <citation type="submission" date="2019-12" db="EMBL/GenBank/DDBJ databases">
        <title>Draft Genome Sequences of Six Type Strains of the Genus Massilia.</title>
        <authorList>
            <person name="Miess H."/>
            <person name="Frediansyah A."/>
            <person name="Goeker M."/>
            <person name="Gross H."/>
        </authorList>
    </citation>
    <scope>NUCLEOTIDE SEQUENCE [LARGE SCALE GENOMIC DNA]</scope>
    <source>
        <strain evidence="8 11">DSM 26639</strain>
    </source>
</reference>
<sequence>MNNRVFRNLLFLILIGLTAFPALAVPPSGGGILNDVTVRFYTYSSAWASVITGYATWLFWMLVTISMVWTFGMMALRKADIGEFFAEFVKFTITTGFFWWLLSNGPAMAVAIISSMQEIGARAAGSPIGIENLTPSSPISIGLNIVKKAFASLSWVHPIDNLAIVIVSTIILLCMCVVAANILIALVNAWVMAYAGIFILGFGGSRWTSDMAVGYFRSMLGVGMELMTITLLVGIATSVISGFYANLDGSSLYELLVVFCVCAVLALLIHKIPGRMAALVGGGSGAGVGVGTLMGGMAMAASAVATGGAAVVGAGVAGAASAAGGAQALMAAFSKASAAEDAGGGNSGIGALTAAAGGGAGESGGGGSVGGSSLAAAMGDMDSVSSSSAGHAGMGSSCSAGDLPTRASTGSSQRTDKSNAKGSTGKNSSPGEAKSGVAMMAAKVGKVVGGTAAGLAQGTWDVAKAKVSEVSESAMDRIGETTGGKIATAIKLREQAGRATGTAQFDESSLSAGTKTGGMNSETESEIAEFVNRPASNDMGKTLNNNGAKSNASSTAASGKSVFD</sequence>
<dbReference type="Proteomes" id="UP000315112">
    <property type="component" value="Unassembled WGS sequence"/>
</dbReference>
<dbReference type="OrthoDB" id="8525003at2"/>
<keyword evidence="11" id="KW-1185">Reference proteome</keyword>
<dbReference type="InterPro" id="IPR007688">
    <property type="entry name" value="Conjugal_tfr_TrbL/VirB6"/>
</dbReference>